<reference evidence="3 4" key="1">
    <citation type="submission" date="2017-06" db="EMBL/GenBank/DDBJ databases">
        <title>Hymenobacter amundsenii sp. nov. isolated from regoliths in Antarctica.</title>
        <authorList>
            <person name="Sedlacek I."/>
            <person name="Kralova S."/>
            <person name="Pantucek R."/>
            <person name="Svec P."/>
            <person name="Holochova P."/>
            <person name="Stankova E."/>
            <person name="Vrbovska V."/>
            <person name="Busse H.-J."/>
        </authorList>
    </citation>
    <scope>NUCLEOTIDE SEQUENCE [LARGE SCALE GENOMIC DNA]</scope>
    <source>
        <strain evidence="3 4">CCM 8682</strain>
    </source>
</reference>
<evidence type="ECO:0000313" key="4">
    <source>
        <dbReference type="Proteomes" id="UP000197277"/>
    </source>
</evidence>
<keyword evidence="4" id="KW-1185">Reference proteome</keyword>
<dbReference type="Pfam" id="PF03544">
    <property type="entry name" value="TonB_C"/>
    <property type="match status" value="1"/>
</dbReference>
<dbReference type="InterPro" id="IPR037682">
    <property type="entry name" value="TonB_C"/>
</dbReference>
<dbReference type="AlphaFoldDB" id="A0A246FNN1"/>
<dbReference type="RefSeq" id="WP_088463330.1">
    <property type="nucleotide sequence ID" value="NZ_NIRR01000004.1"/>
</dbReference>
<organism evidence="3 4">
    <name type="scientific">Hymenobacter amundsenii</name>
    <dbReference type="NCBI Taxonomy" id="2006685"/>
    <lineage>
        <taxon>Bacteria</taxon>
        <taxon>Pseudomonadati</taxon>
        <taxon>Bacteroidota</taxon>
        <taxon>Cytophagia</taxon>
        <taxon>Cytophagales</taxon>
        <taxon>Hymenobacteraceae</taxon>
        <taxon>Hymenobacter</taxon>
    </lineage>
</organism>
<accession>A0A246FNN1</accession>
<dbReference type="Gene3D" id="3.30.1150.10">
    <property type="match status" value="1"/>
</dbReference>
<dbReference type="GO" id="GO:0055085">
    <property type="term" value="P:transmembrane transport"/>
    <property type="evidence" value="ECO:0007669"/>
    <property type="project" value="InterPro"/>
</dbReference>
<dbReference type="SUPFAM" id="SSF74653">
    <property type="entry name" value="TolA/TonB C-terminal domain"/>
    <property type="match status" value="1"/>
</dbReference>
<sequence length="225" mass="24631">MIWANRSFQQPRCYSWMANLLLAASTTKMLTCIIPLLSPSSKLNERPTATVSVALLSGCEERPATRRLALPRIAVATTDSQSVSAPKGSISDLPSDYPPNKKSQTLSGVRKDHFGWDAEELPVFIGGNDSLRAFLNRHVQWPDSLPQSVSGKVFVRFTIDERGEIRNAHIVQSLHTLADAEALRLAGLLSGHFTPDRHDGRAVSSETILPLTFIGTDAAPMKQSK</sequence>
<feature type="region of interest" description="Disordered" evidence="1">
    <location>
        <begin position="81"/>
        <end position="105"/>
    </location>
</feature>
<dbReference type="EMBL" id="NIRR01000004">
    <property type="protein sequence ID" value="OWP64375.1"/>
    <property type="molecule type" value="Genomic_DNA"/>
</dbReference>
<protein>
    <recommendedName>
        <fullName evidence="2">TonB C-terminal domain-containing protein</fullName>
    </recommendedName>
</protein>
<evidence type="ECO:0000313" key="3">
    <source>
        <dbReference type="EMBL" id="OWP64375.1"/>
    </source>
</evidence>
<dbReference type="PANTHER" id="PTHR33446:SF2">
    <property type="entry name" value="PROTEIN TONB"/>
    <property type="match status" value="1"/>
</dbReference>
<proteinExistence type="predicted"/>
<evidence type="ECO:0000256" key="1">
    <source>
        <dbReference type="SAM" id="MobiDB-lite"/>
    </source>
</evidence>
<dbReference type="Proteomes" id="UP000197277">
    <property type="component" value="Unassembled WGS sequence"/>
</dbReference>
<evidence type="ECO:0000259" key="2">
    <source>
        <dbReference type="Pfam" id="PF03544"/>
    </source>
</evidence>
<comment type="caution">
    <text evidence="3">The sequence shown here is derived from an EMBL/GenBank/DDBJ whole genome shotgun (WGS) entry which is preliminary data.</text>
</comment>
<dbReference type="PANTHER" id="PTHR33446">
    <property type="entry name" value="PROTEIN TONB-RELATED"/>
    <property type="match status" value="1"/>
</dbReference>
<dbReference type="GO" id="GO:0098797">
    <property type="term" value="C:plasma membrane protein complex"/>
    <property type="evidence" value="ECO:0007669"/>
    <property type="project" value="TreeGrafter"/>
</dbReference>
<dbReference type="InterPro" id="IPR051045">
    <property type="entry name" value="TonB-dependent_transducer"/>
</dbReference>
<name>A0A246FNN1_9BACT</name>
<dbReference type="OrthoDB" id="885789at2"/>
<feature type="domain" description="TonB C-terminal" evidence="2">
    <location>
        <begin position="149"/>
        <end position="213"/>
    </location>
</feature>
<gene>
    <name evidence="3" type="ORF">CDA63_04905</name>
</gene>
<dbReference type="GO" id="GO:0031992">
    <property type="term" value="F:energy transducer activity"/>
    <property type="evidence" value="ECO:0007669"/>
    <property type="project" value="TreeGrafter"/>
</dbReference>